<dbReference type="InterPro" id="IPR051338">
    <property type="entry name" value="NodU/CmcH_Carbamoyltrnsfr"/>
</dbReference>
<dbReference type="Pfam" id="PF02543">
    <property type="entry name" value="Carbam_trans_N"/>
    <property type="match status" value="1"/>
</dbReference>
<dbReference type="OrthoDB" id="42122at2157"/>
<dbReference type="RefSeq" id="WP_092893187.1">
    <property type="nucleotide sequence ID" value="NZ_FOOQ01000003.1"/>
</dbReference>
<dbReference type="SUPFAM" id="SSF53067">
    <property type="entry name" value="Actin-like ATPase domain"/>
    <property type="match status" value="1"/>
</dbReference>
<dbReference type="InterPro" id="IPR043129">
    <property type="entry name" value="ATPase_NBD"/>
</dbReference>
<accession>A0A1I2UD60</accession>
<dbReference type="Proteomes" id="UP000198876">
    <property type="component" value="Unassembled WGS sequence"/>
</dbReference>
<dbReference type="CDD" id="cd24098">
    <property type="entry name" value="ASKHA_NBD_TobZ_N"/>
    <property type="match status" value="1"/>
</dbReference>
<dbReference type="EMBL" id="FOOQ01000003">
    <property type="protein sequence ID" value="SFG72776.1"/>
    <property type="molecule type" value="Genomic_DNA"/>
</dbReference>
<dbReference type="Gene3D" id="3.30.420.40">
    <property type="match status" value="2"/>
</dbReference>
<feature type="domain" description="Carbamoyltransferase C-terminal" evidence="3">
    <location>
        <begin position="399"/>
        <end position="569"/>
    </location>
</feature>
<proteinExistence type="inferred from homology"/>
<sequence>MTQYVLSINPGVGGAGSHDPAAVLFEDGKPVFGIEEERLTRQKHAMNTFPRQAIGACLDSRDISLSDVEKVVVPWKPSLFPRMVPNLVQQMVSQDGPVLDRAKHAGWRVSSELRSGVFGKRTVESHLRDVDPSPPPVVTREHHKSHAASAFYPTSFDEALVVTMDARGERDATVVWWGDESGLTRLKTHDYTNSLGYFYGAVTKFLGFYPNNGEGKVMGLAPYGEKNENIERALRSLVETGADYDITELSQGFEYATSRLEELFDRPRKQSASEFSQWEKDLAFTAQSLLEEIVANIVDTYCERLGVGNVALAGGVALNCKMNKRVMELDRVDELFIQPVSNDAGSALGAGMLEYRPEDVPEMSTVYWGPEYTTEQIEAKLDVNKIEYSAPDDVERMVAERLADGALVGWFQGQLEMGPRALGNRSILADPRTRDSLDRVNEFVKHREEWRPFAPSMLEEAIDDYLENPEPSPYMIKTFDAREEKKDDVTAVLHPADETTRPQTVREDQNPRYHRLISEFEDITGVPVVLNTSFNDHGEPIVNTPSEAIKDFFGMGLDLLVLGDRVVEKKQIDRGEVRREEAAEPAK</sequence>
<dbReference type="InterPro" id="IPR038152">
    <property type="entry name" value="Carbam_trans_C_sf"/>
</dbReference>
<gene>
    <name evidence="4" type="ORF">SAMN04488063_2803</name>
</gene>
<dbReference type="Gene3D" id="3.90.870.20">
    <property type="entry name" value="Carbamoyltransferase, C-terminal domain"/>
    <property type="match status" value="1"/>
</dbReference>
<evidence type="ECO:0000259" key="2">
    <source>
        <dbReference type="Pfam" id="PF02543"/>
    </source>
</evidence>
<dbReference type="InterPro" id="IPR003696">
    <property type="entry name" value="Carbtransf_dom"/>
</dbReference>
<keyword evidence="5" id="KW-1185">Reference proteome</keyword>
<keyword evidence="4" id="KW-0808">Transferase</keyword>
<dbReference type="PANTHER" id="PTHR34847">
    <property type="entry name" value="NODULATION PROTEIN U"/>
    <property type="match status" value="1"/>
</dbReference>
<dbReference type="STRING" id="553467.SAMN04488063_2803"/>
<dbReference type="InterPro" id="IPR031730">
    <property type="entry name" value="Carbam_trans_C"/>
</dbReference>
<evidence type="ECO:0000313" key="5">
    <source>
        <dbReference type="Proteomes" id="UP000198876"/>
    </source>
</evidence>
<name>A0A1I2UD60_9EURY</name>
<comment type="similarity">
    <text evidence="1">Belongs to the NodU/CmcH family.</text>
</comment>
<evidence type="ECO:0000313" key="4">
    <source>
        <dbReference type="EMBL" id="SFG72776.1"/>
    </source>
</evidence>
<dbReference type="GO" id="GO:0016740">
    <property type="term" value="F:transferase activity"/>
    <property type="evidence" value="ECO:0007669"/>
    <property type="project" value="UniProtKB-KW"/>
</dbReference>
<dbReference type="Pfam" id="PF16861">
    <property type="entry name" value="Carbam_trans_C"/>
    <property type="match status" value="1"/>
</dbReference>
<reference evidence="5" key="1">
    <citation type="submission" date="2016-10" db="EMBL/GenBank/DDBJ databases">
        <authorList>
            <person name="Varghese N."/>
            <person name="Submissions S."/>
        </authorList>
    </citation>
    <scope>NUCLEOTIDE SEQUENCE [LARGE SCALE GENOMIC DNA]</scope>
    <source>
        <strain evidence="5">CGMCC 1.7739</strain>
    </source>
</reference>
<dbReference type="PANTHER" id="PTHR34847:SF1">
    <property type="entry name" value="NODULATION PROTEIN U"/>
    <property type="match status" value="1"/>
</dbReference>
<feature type="domain" description="Carbamoyltransferase" evidence="2">
    <location>
        <begin position="17"/>
        <end position="351"/>
    </location>
</feature>
<dbReference type="AlphaFoldDB" id="A0A1I2UD60"/>
<evidence type="ECO:0000256" key="1">
    <source>
        <dbReference type="ARBA" id="ARBA00006129"/>
    </source>
</evidence>
<evidence type="ECO:0000259" key="3">
    <source>
        <dbReference type="Pfam" id="PF16861"/>
    </source>
</evidence>
<protein>
    <submittedName>
        <fullName evidence="4">Carbamoyltransferase</fullName>
    </submittedName>
</protein>
<organism evidence="4 5">
    <name type="scientific">Halopelagius inordinatus</name>
    <dbReference type="NCBI Taxonomy" id="553467"/>
    <lineage>
        <taxon>Archaea</taxon>
        <taxon>Methanobacteriati</taxon>
        <taxon>Methanobacteriota</taxon>
        <taxon>Stenosarchaea group</taxon>
        <taxon>Halobacteria</taxon>
        <taxon>Halobacteriales</taxon>
        <taxon>Haloferacaceae</taxon>
    </lineage>
</organism>